<protein>
    <recommendedName>
        <fullName evidence="6">Syd protein</fullName>
    </recommendedName>
</protein>
<keyword evidence="2" id="KW-0997">Cell inner membrane</keyword>
<evidence type="ECO:0000256" key="2">
    <source>
        <dbReference type="ARBA" id="ARBA00022519"/>
    </source>
</evidence>
<accession>A0ABT9U441</accession>
<gene>
    <name evidence="4" type="ORF">J2T15_003455</name>
</gene>
<sequence length="178" mass="20440">MSIKEAMKQYFSLRKTVADEGLDFLFKTPFDEEVDSLIYVGEVDGDEYISWRPVEKKVTNDFSLLEEKLGIKIHGSIVEYFNSYWFADLDGFIKDHYIKLESVLPKADIESYSNLLSGYKSNHNNKIENIPIGIEGNGLIVVVDNQDGSVKLEDYERNSFEVISEGIEQLILTLRLKK</sequence>
<dbReference type="Proteomes" id="UP001229346">
    <property type="component" value="Unassembled WGS sequence"/>
</dbReference>
<reference evidence="4 5" key="1">
    <citation type="submission" date="2023-07" db="EMBL/GenBank/DDBJ databases">
        <title>Sorghum-associated microbial communities from plants grown in Nebraska, USA.</title>
        <authorList>
            <person name="Schachtman D."/>
        </authorList>
    </citation>
    <scope>NUCLEOTIDE SEQUENCE [LARGE SCALE GENOMIC DNA]</scope>
    <source>
        <strain evidence="4 5">CC482</strain>
    </source>
</reference>
<evidence type="ECO:0008006" key="6">
    <source>
        <dbReference type="Google" id="ProtNLM"/>
    </source>
</evidence>
<dbReference type="InterPro" id="IPR009948">
    <property type="entry name" value="Syd"/>
</dbReference>
<evidence type="ECO:0000313" key="5">
    <source>
        <dbReference type="Proteomes" id="UP001229346"/>
    </source>
</evidence>
<organism evidence="4 5">
    <name type="scientific">Paenibacillus harenae</name>
    <dbReference type="NCBI Taxonomy" id="306543"/>
    <lineage>
        <taxon>Bacteria</taxon>
        <taxon>Bacillati</taxon>
        <taxon>Bacillota</taxon>
        <taxon>Bacilli</taxon>
        <taxon>Bacillales</taxon>
        <taxon>Paenibacillaceae</taxon>
        <taxon>Paenibacillus</taxon>
    </lineage>
</organism>
<dbReference type="Gene3D" id="3.40.1580.20">
    <property type="entry name" value="Syd protein"/>
    <property type="match status" value="1"/>
</dbReference>
<evidence type="ECO:0000256" key="1">
    <source>
        <dbReference type="ARBA" id="ARBA00022475"/>
    </source>
</evidence>
<keyword evidence="3" id="KW-0472">Membrane</keyword>
<keyword evidence="5" id="KW-1185">Reference proteome</keyword>
<name>A0ABT9U441_PAEHA</name>
<dbReference type="EMBL" id="JAUSSU010000006">
    <property type="protein sequence ID" value="MDQ0114012.1"/>
    <property type="molecule type" value="Genomic_DNA"/>
</dbReference>
<keyword evidence="1" id="KW-1003">Cell membrane</keyword>
<comment type="caution">
    <text evidence="4">The sequence shown here is derived from an EMBL/GenBank/DDBJ whole genome shotgun (WGS) entry which is preliminary data.</text>
</comment>
<dbReference type="CDD" id="cd16323">
    <property type="entry name" value="Syd"/>
    <property type="match status" value="1"/>
</dbReference>
<evidence type="ECO:0000313" key="4">
    <source>
        <dbReference type="EMBL" id="MDQ0114012.1"/>
    </source>
</evidence>
<evidence type="ECO:0000256" key="3">
    <source>
        <dbReference type="ARBA" id="ARBA00023136"/>
    </source>
</evidence>
<dbReference type="InterPro" id="IPR038228">
    <property type="entry name" value="Syd_sf"/>
</dbReference>
<dbReference type="Pfam" id="PF07348">
    <property type="entry name" value="Syd"/>
    <property type="match status" value="1"/>
</dbReference>
<proteinExistence type="predicted"/>